<feature type="transmembrane region" description="Helical" evidence="7">
    <location>
        <begin position="281"/>
        <end position="300"/>
    </location>
</feature>
<dbReference type="eggNOG" id="KOG0682">
    <property type="taxonomic scope" value="Eukaryota"/>
</dbReference>
<feature type="region of interest" description="Disordered" evidence="6">
    <location>
        <begin position="440"/>
        <end position="468"/>
    </location>
</feature>
<feature type="transmembrane region" description="Helical" evidence="7">
    <location>
        <begin position="55"/>
        <end position="77"/>
    </location>
</feature>
<dbReference type="GO" id="GO:0005886">
    <property type="term" value="C:plasma membrane"/>
    <property type="evidence" value="ECO:0007669"/>
    <property type="project" value="TreeGrafter"/>
</dbReference>
<dbReference type="STRING" id="692275.M3ASV8"/>
<evidence type="ECO:0000256" key="7">
    <source>
        <dbReference type="SAM" id="Phobius"/>
    </source>
</evidence>
<dbReference type="InterPro" id="IPR024041">
    <property type="entry name" value="NH4_transpt_AmtB-like_dom"/>
</dbReference>
<keyword evidence="5 7" id="KW-0472">Membrane</keyword>
<evidence type="ECO:0000256" key="5">
    <source>
        <dbReference type="ARBA" id="ARBA00023136"/>
    </source>
</evidence>
<dbReference type="RefSeq" id="XP_016756715.1">
    <property type="nucleotide sequence ID" value="XM_016907309.1"/>
</dbReference>
<evidence type="ECO:0000256" key="6">
    <source>
        <dbReference type="SAM" id="MobiDB-lite"/>
    </source>
</evidence>
<dbReference type="GO" id="GO:0008519">
    <property type="term" value="F:ammonium channel activity"/>
    <property type="evidence" value="ECO:0007669"/>
    <property type="project" value="InterPro"/>
</dbReference>
<dbReference type="EMBL" id="KB456271">
    <property type="protein sequence ID" value="EMF08594.1"/>
    <property type="molecule type" value="Genomic_DNA"/>
</dbReference>
<dbReference type="GeneID" id="27904446"/>
<evidence type="ECO:0000313" key="9">
    <source>
        <dbReference type="EMBL" id="EMF08594.1"/>
    </source>
</evidence>
<feature type="transmembrane region" description="Helical" evidence="7">
    <location>
        <begin position="306"/>
        <end position="324"/>
    </location>
</feature>
<evidence type="ECO:0000313" key="10">
    <source>
        <dbReference type="Proteomes" id="UP000016931"/>
    </source>
</evidence>
<feature type="transmembrane region" description="Helical" evidence="7">
    <location>
        <begin position="177"/>
        <end position="198"/>
    </location>
</feature>
<organism evidence="9 10">
    <name type="scientific">Sphaerulina musiva (strain SO2202)</name>
    <name type="common">Poplar stem canker fungus</name>
    <name type="synonym">Septoria musiva</name>
    <dbReference type="NCBI Taxonomy" id="692275"/>
    <lineage>
        <taxon>Eukaryota</taxon>
        <taxon>Fungi</taxon>
        <taxon>Dikarya</taxon>
        <taxon>Ascomycota</taxon>
        <taxon>Pezizomycotina</taxon>
        <taxon>Dothideomycetes</taxon>
        <taxon>Dothideomycetidae</taxon>
        <taxon>Mycosphaerellales</taxon>
        <taxon>Mycosphaerellaceae</taxon>
        <taxon>Sphaerulina</taxon>
    </lineage>
</organism>
<dbReference type="Proteomes" id="UP000016931">
    <property type="component" value="Unassembled WGS sequence"/>
</dbReference>
<dbReference type="PANTHER" id="PTHR43029">
    <property type="entry name" value="AMMONIUM TRANSPORTER MEP2"/>
    <property type="match status" value="1"/>
</dbReference>
<name>M3ASV8_SPHMS</name>
<dbReference type="OrthoDB" id="534912at2759"/>
<feature type="transmembrane region" description="Helical" evidence="7">
    <location>
        <begin position="219"/>
        <end position="236"/>
    </location>
</feature>
<dbReference type="AlphaFoldDB" id="M3ASV8"/>
<feature type="domain" description="Ammonium transporter AmtB-like" evidence="8">
    <location>
        <begin position="23"/>
        <end position="433"/>
    </location>
</feature>
<evidence type="ECO:0000256" key="4">
    <source>
        <dbReference type="ARBA" id="ARBA00022989"/>
    </source>
</evidence>
<protein>
    <submittedName>
        <fullName evidence="9">Rh-like protein/ammonium transporter</fullName>
    </submittedName>
</protein>
<accession>M3ASV8</accession>
<feature type="transmembrane region" description="Helical" evidence="7">
    <location>
        <begin position="138"/>
        <end position="157"/>
    </location>
</feature>
<dbReference type="PANTHER" id="PTHR43029:SF9">
    <property type="entry name" value="SIMILAR TO AMMONIUM PERMEASE, BUT NOT NORMALLY ACTIVE (EUROFUNG)"/>
    <property type="match status" value="1"/>
</dbReference>
<feature type="compositionally biased region" description="Basic and acidic residues" evidence="6">
    <location>
        <begin position="451"/>
        <end position="468"/>
    </location>
</feature>
<keyword evidence="10" id="KW-1185">Reference proteome</keyword>
<dbReference type="InterPro" id="IPR029020">
    <property type="entry name" value="Ammonium/urea_transptr"/>
</dbReference>
<dbReference type="OMA" id="WRWVDNG"/>
<keyword evidence="4 7" id="KW-1133">Transmembrane helix</keyword>
<feature type="transmembrane region" description="Helical" evidence="7">
    <location>
        <begin position="22"/>
        <end position="43"/>
    </location>
</feature>
<comment type="similarity">
    <text evidence="2">Belongs to the ammonia transporter channel (TC 1.A.11.2) family.</text>
</comment>
<dbReference type="InterPro" id="IPR001905">
    <property type="entry name" value="Ammonium_transpt"/>
</dbReference>
<reference evidence="9 10" key="1">
    <citation type="journal article" date="2012" name="PLoS Pathog.">
        <title>Diverse lifestyles and strategies of plant pathogenesis encoded in the genomes of eighteen Dothideomycetes fungi.</title>
        <authorList>
            <person name="Ohm R.A."/>
            <person name="Feau N."/>
            <person name="Henrissat B."/>
            <person name="Schoch C.L."/>
            <person name="Horwitz B.A."/>
            <person name="Barry K.W."/>
            <person name="Condon B.J."/>
            <person name="Copeland A.C."/>
            <person name="Dhillon B."/>
            <person name="Glaser F."/>
            <person name="Hesse C.N."/>
            <person name="Kosti I."/>
            <person name="LaButti K."/>
            <person name="Lindquist E.A."/>
            <person name="Lucas S."/>
            <person name="Salamov A.A."/>
            <person name="Bradshaw R.E."/>
            <person name="Ciuffetti L."/>
            <person name="Hamelin R.C."/>
            <person name="Kema G.H.J."/>
            <person name="Lawrence C."/>
            <person name="Scott J.A."/>
            <person name="Spatafora J.W."/>
            <person name="Turgeon B.G."/>
            <person name="de Wit P.J.G.M."/>
            <person name="Zhong S."/>
            <person name="Goodwin S.B."/>
            <person name="Grigoriev I.V."/>
        </authorList>
    </citation>
    <scope>NUCLEOTIDE SEQUENCE [LARGE SCALE GENOMIC DNA]</scope>
    <source>
        <strain evidence="9 10">SO2202</strain>
    </source>
</reference>
<dbReference type="SUPFAM" id="SSF111352">
    <property type="entry name" value="Ammonium transporter"/>
    <property type="match status" value="1"/>
</dbReference>
<feature type="transmembrane region" description="Helical" evidence="7">
    <location>
        <begin position="248"/>
        <end position="269"/>
    </location>
</feature>
<proteinExistence type="inferred from homology"/>
<dbReference type="HOGENOM" id="CLU_000445_33_0_1"/>
<evidence type="ECO:0000256" key="2">
    <source>
        <dbReference type="ARBA" id="ARBA00005887"/>
    </source>
</evidence>
<evidence type="ECO:0000259" key="8">
    <source>
        <dbReference type="Pfam" id="PF00909"/>
    </source>
</evidence>
<comment type="subcellular location">
    <subcellularLocation>
        <location evidence="1">Membrane</location>
        <topology evidence="1">Multi-pass membrane protein</topology>
    </subcellularLocation>
</comment>
<dbReference type="Pfam" id="PF00909">
    <property type="entry name" value="Ammonium_transp"/>
    <property type="match status" value="1"/>
</dbReference>
<evidence type="ECO:0000256" key="3">
    <source>
        <dbReference type="ARBA" id="ARBA00022692"/>
    </source>
</evidence>
<evidence type="ECO:0000256" key="1">
    <source>
        <dbReference type="ARBA" id="ARBA00004141"/>
    </source>
</evidence>
<feature type="transmembrane region" description="Helical" evidence="7">
    <location>
        <begin position="105"/>
        <end position="126"/>
    </location>
</feature>
<sequence length="468" mass="50760">MAATPAGAVLAAWNACDKTDTLFILICTVFCWPIIPAVGIAYSGYSWKRNGLTSFLPSLLVISVCSIQWFLIGYTLAYGEGSGAIFGNFAYIFHVDVLSDRVGTIPAILFSEFQLVFEATVCAIAVGGVCERGRLAPLVPFVFLWSTFVYCPLAHMVWGGGFLGETLGVLDFAGGTPVHICSGATASALSIYLSYPQFRSKRSKTRTPSHIALHRPGNSYSQMIAMIIIWGSWLAFDAGTTLSLNFSSILALCVTNLCASSGALTWLLLTFHETRRWSLDSAFMGALAGLIMITPSAGFISLTTSLWFGIIGAVIMRLALKIKFTETARRWRWVDNGDTFATHCVGGAVATVMTGLFAQKEVAAYGGVEIVGGVVFDGNWRQLWVQIVEAVVGFCWAFGGSYAIVAVIDCIPGLEVLAPDQEIRAGLDFYQTEETIFGETDEEREYSPMPPREEYSTLPRGEDLETGV</sequence>
<gene>
    <name evidence="9" type="ORF">SEPMUDRAFT_152215</name>
</gene>
<keyword evidence="3 7" id="KW-0812">Transmembrane</keyword>
<dbReference type="Gene3D" id="1.10.3430.10">
    <property type="entry name" value="Ammonium transporter AmtB like domains"/>
    <property type="match status" value="1"/>
</dbReference>